<organism evidence="1 2">
    <name type="scientific">Macrostomum lignano</name>
    <dbReference type="NCBI Taxonomy" id="282301"/>
    <lineage>
        <taxon>Eukaryota</taxon>
        <taxon>Metazoa</taxon>
        <taxon>Spiralia</taxon>
        <taxon>Lophotrochozoa</taxon>
        <taxon>Platyhelminthes</taxon>
        <taxon>Rhabditophora</taxon>
        <taxon>Macrostomorpha</taxon>
        <taxon>Macrostomida</taxon>
        <taxon>Macrostomidae</taxon>
        <taxon>Macrostomum</taxon>
    </lineage>
</organism>
<evidence type="ECO:0000313" key="1">
    <source>
        <dbReference type="Proteomes" id="UP000095280"/>
    </source>
</evidence>
<protein>
    <submittedName>
        <fullName evidence="2">Secreted protein</fullName>
    </submittedName>
</protein>
<dbReference type="Proteomes" id="UP000095280">
    <property type="component" value="Unplaced"/>
</dbReference>
<reference evidence="2" key="1">
    <citation type="submission" date="2016-11" db="UniProtKB">
        <authorList>
            <consortium name="WormBaseParasite"/>
        </authorList>
    </citation>
    <scope>IDENTIFICATION</scope>
</reference>
<evidence type="ECO:0000313" key="2">
    <source>
        <dbReference type="WBParaSite" id="maker-unitig_39689-snap-gene-0.5-mRNA-1"/>
    </source>
</evidence>
<dbReference type="AlphaFoldDB" id="A0A1I8FLV4"/>
<proteinExistence type="predicted"/>
<dbReference type="WBParaSite" id="maker-unitig_39689-snap-gene-0.5-mRNA-1">
    <property type="protein sequence ID" value="maker-unitig_39689-snap-gene-0.5-mRNA-1"/>
    <property type="gene ID" value="maker-unitig_39689-snap-gene-0.5"/>
</dbReference>
<keyword evidence="1" id="KW-1185">Reference proteome</keyword>
<accession>A0A1I8FLV4</accession>
<sequence length="113" mass="12263">MHSASSARRRKWNGLACVREDKLVEVAQPTGTTAKFHTEKTRVRDRRVTSYCAFQAGLGRAATRAEVRHHVPALSERVHGNRCNVSPAAGSQPFMLAAPALMLLAAVKAQLSA</sequence>
<name>A0A1I8FLV4_9PLAT</name>